<accession>A0A0N0NL30</accession>
<name>A0A0N0NL30_9EURO</name>
<dbReference type="Proteomes" id="UP000038010">
    <property type="component" value="Unassembled WGS sequence"/>
</dbReference>
<feature type="compositionally biased region" description="Basic residues" evidence="1">
    <location>
        <begin position="60"/>
        <end position="79"/>
    </location>
</feature>
<proteinExistence type="predicted"/>
<dbReference type="AlphaFoldDB" id="A0A0N0NL30"/>
<gene>
    <name evidence="2" type="ORF">AB675_5817</name>
</gene>
<sequence>MVRQPSVGTNEIVDLGHTLNEGTTRPVSSRQGRHEAVKAASKAKLSDTVPPGVLTESQAKARHKKRVAKKGNPPRRKPYMSRVEQVTRAINAKISTPHAPKIWKDDSSDRSDKEPSPVFDLAKGFPPIGNSTMTLKLREDATNGQSRPI</sequence>
<dbReference type="EMBL" id="LFJN01000017">
    <property type="protein sequence ID" value="KPI38708.1"/>
    <property type="molecule type" value="Genomic_DNA"/>
</dbReference>
<dbReference type="VEuPathDB" id="FungiDB:AB675_5817"/>
<feature type="region of interest" description="Disordered" evidence="1">
    <location>
        <begin position="1"/>
        <end position="149"/>
    </location>
</feature>
<feature type="compositionally biased region" description="Basic and acidic residues" evidence="1">
    <location>
        <begin position="102"/>
        <end position="115"/>
    </location>
</feature>
<evidence type="ECO:0000256" key="1">
    <source>
        <dbReference type="SAM" id="MobiDB-lite"/>
    </source>
</evidence>
<feature type="compositionally biased region" description="Polar residues" evidence="1">
    <location>
        <begin position="20"/>
        <end position="30"/>
    </location>
</feature>
<reference evidence="2 3" key="1">
    <citation type="submission" date="2015-06" db="EMBL/GenBank/DDBJ databases">
        <title>Draft genome of the ant-associated black yeast Phialophora attae CBS 131958.</title>
        <authorList>
            <person name="Moreno L.F."/>
            <person name="Stielow B.J."/>
            <person name="de Hoog S."/>
            <person name="Vicente V.A."/>
            <person name="Weiss V.A."/>
            <person name="de Vries M."/>
            <person name="Cruz L.M."/>
            <person name="Souza E.M."/>
        </authorList>
    </citation>
    <scope>NUCLEOTIDE SEQUENCE [LARGE SCALE GENOMIC DNA]</scope>
    <source>
        <strain evidence="2 3">CBS 131958</strain>
    </source>
</reference>
<protein>
    <submittedName>
        <fullName evidence="2">Uncharacterized protein</fullName>
    </submittedName>
</protein>
<evidence type="ECO:0000313" key="2">
    <source>
        <dbReference type="EMBL" id="KPI38708.1"/>
    </source>
</evidence>
<dbReference type="GeneID" id="28737936"/>
<keyword evidence="3" id="KW-1185">Reference proteome</keyword>
<evidence type="ECO:0000313" key="3">
    <source>
        <dbReference type="Proteomes" id="UP000038010"/>
    </source>
</evidence>
<dbReference type="RefSeq" id="XP_017998671.1">
    <property type="nucleotide sequence ID" value="XM_018146056.1"/>
</dbReference>
<comment type="caution">
    <text evidence="2">The sequence shown here is derived from an EMBL/GenBank/DDBJ whole genome shotgun (WGS) entry which is preliminary data.</text>
</comment>
<organism evidence="2 3">
    <name type="scientific">Cyphellophora attinorum</name>
    <dbReference type="NCBI Taxonomy" id="1664694"/>
    <lineage>
        <taxon>Eukaryota</taxon>
        <taxon>Fungi</taxon>
        <taxon>Dikarya</taxon>
        <taxon>Ascomycota</taxon>
        <taxon>Pezizomycotina</taxon>
        <taxon>Eurotiomycetes</taxon>
        <taxon>Chaetothyriomycetidae</taxon>
        <taxon>Chaetothyriales</taxon>
        <taxon>Cyphellophoraceae</taxon>
        <taxon>Cyphellophora</taxon>
    </lineage>
</organism>